<keyword evidence="2" id="KW-1185">Reference proteome</keyword>
<protein>
    <recommendedName>
        <fullName evidence="3">Transposase</fullName>
    </recommendedName>
</protein>
<dbReference type="EMBL" id="BAABAJ010000003">
    <property type="protein sequence ID" value="GAA3904446.1"/>
    <property type="molecule type" value="Genomic_DNA"/>
</dbReference>
<proteinExistence type="predicted"/>
<evidence type="ECO:0008006" key="3">
    <source>
        <dbReference type="Google" id="ProtNLM"/>
    </source>
</evidence>
<comment type="caution">
    <text evidence="1">The sequence shown here is derived from an EMBL/GenBank/DDBJ whole genome shotgun (WGS) entry which is preliminary data.</text>
</comment>
<accession>A0ABP7LSB7</accession>
<sequence length="57" mass="6848">MDFEIREDRTAQGRKQLLRERETHFRLMQQGFSNEQACRIVGINAKTGQRWRNGRRA</sequence>
<dbReference type="Proteomes" id="UP001501000">
    <property type="component" value="Unassembled WGS sequence"/>
</dbReference>
<dbReference type="RefSeq" id="WP_345279830.1">
    <property type="nucleotide sequence ID" value="NZ_BAABAJ010000003.1"/>
</dbReference>
<evidence type="ECO:0000313" key="2">
    <source>
        <dbReference type="Proteomes" id="UP001501000"/>
    </source>
</evidence>
<organism evidence="1 2">
    <name type="scientific">Streptomyces gulbargensis</name>
    <dbReference type="NCBI Taxonomy" id="364901"/>
    <lineage>
        <taxon>Bacteria</taxon>
        <taxon>Bacillati</taxon>
        <taxon>Actinomycetota</taxon>
        <taxon>Actinomycetes</taxon>
        <taxon>Kitasatosporales</taxon>
        <taxon>Streptomycetaceae</taxon>
        <taxon>Streptomyces</taxon>
    </lineage>
</organism>
<name>A0ABP7LSB7_9ACTN</name>
<reference evidence="2" key="1">
    <citation type="journal article" date="2019" name="Int. J. Syst. Evol. Microbiol.">
        <title>The Global Catalogue of Microorganisms (GCM) 10K type strain sequencing project: providing services to taxonomists for standard genome sequencing and annotation.</title>
        <authorList>
            <consortium name="The Broad Institute Genomics Platform"/>
            <consortium name="The Broad Institute Genome Sequencing Center for Infectious Disease"/>
            <person name="Wu L."/>
            <person name="Ma J."/>
        </authorList>
    </citation>
    <scope>NUCLEOTIDE SEQUENCE [LARGE SCALE GENOMIC DNA]</scope>
    <source>
        <strain evidence="2">JCM 16956</strain>
    </source>
</reference>
<evidence type="ECO:0000313" key="1">
    <source>
        <dbReference type="EMBL" id="GAA3904446.1"/>
    </source>
</evidence>
<gene>
    <name evidence="1" type="ORF">GCM10022244_13300</name>
</gene>